<dbReference type="InterPro" id="IPR011335">
    <property type="entry name" value="Restrct_endonuc-II-like"/>
</dbReference>
<dbReference type="SUPFAM" id="SSF52980">
    <property type="entry name" value="Restriction endonuclease-like"/>
    <property type="match status" value="1"/>
</dbReference>
<dbReference type="RefSeq" id="WP_123205882.1">
    <property type="nucleotide sequence ID" value="NZ_RBEE01000022.1"/>
</dbReference>
<dbReference type="CDD" id="cd22346">
    <property type="entry name" value="PDDEXK_nuclease"/>
    <property type="match status" value="1"/>
</dbReference>
<name>A0A3N0BUJ5_9SPHI</name>
<dbReference type="InterPro" id="IPR032793">
    <property type="entry name" value="RE_EcoO109IR"/>
</dbReference>
<evidence type="ECO:0000313" key="3">
    <source>
        <dbReference type="Proteomes" id="UP000274046"/>
    </source>
</evidence>
<feature type="domain" description="Type II restriction endonuclease EcoO109IR" evidence="1">
    <location>
        <begin position="42"/>
        <end position="210"/>
    </location>
</feature>
<protein>
    <submittedName>
        <fullName evidence="2">Restriction endonuclease</fullName>
    </submittedName>
</protein>
<proteinExistence type="predicted"/>
<comment type="caution">
    <text evidence="2">The sequence shown here is derived from an EMBL/GenBank/DDBJ whole genome shotgun (WGS) entry which is preliminary data.</text>
</comment>
<dbReference type="EMBL" id="RBEE01000022">
    <property type="protein sequence ID" value="RNL52781.1"/>
    <property type="molecule type" value="Genomic_DNA"/>
</dbReference>
<dbReference type="Proteomes" id="UP000274046">
    <property type="component" value="Unassembled WGS sequence"/>
</dbReference>
<organism evidence="2 3">
    <name type="scientific">Pedobacter jejuensis</name>
    <dbReference type="NCBI Taxonomy" id="1268550"/>
    <lineage>
        <taxon>Bacteria</taxon>
        <taxon>Pseudomonadati</taxon>
        <taxon>Bacteroidota</taxon>
        <taxon>Sphingobacteriia</taxon>
        <taxon>Sphingobacteriales</taxon>
        <taxon>Sphingobacteriaceae</taxon>
        <taxon>Pedobacter</taxon>
    </lineage>
</organism>
<sequence>MTEDQRVELLAKAKEFFKNKIVDSHINGGALRASRLSDYNINPFLYKYLANFLRGNSSSKSIAEALVYPRLLGSSINTSFGMRIQSLIGHLFDGFGSPVPGIDIEFMDALDGRRKYCQLKAGPNTINHHDVETVINHFKGTINLARTNNLNIAPQDMIVGIIYGEKKELSSHYQRLDKSFPVYIGEDFWYHLTGKETFYLDLINVFGEVAIDVDGRDKLEETVNALAIEIEQTLNHKE</sequence>
<dbReference type="Pfam" id="PF14511">
    <property type="entry name" value="RE_EcoO109I"/>
    <property type="match status" value="1"/>
</dbReference>
<evidence type="ECO:0000313" key="2">
    <source>
        <dbReference type="EMBL" id="RNL52781.1"/>
    </source>
</evidence>
<accession>A0A3N0BUJ5</accession>
<keyword evidence="3" id="KW-1185">Reference proteome</keyword>
<dbReference type="InterPro" id="IPR012297">
    <property type="entry name" value="EcoO109IR_cat_dom_sf"/>
</dbReference>
<keyword evidence="2" id="KW-0255">Endonuclease</keyword>
<gene>
    <name evidence="2" type="ORF">D7004_10835</name>
</gene>
<dbReference type="OrthoDB" id="449755at2"/>
<reference evidence="2 3" key="1">
    <citation type="submission" date="2018-10" db="EMBL/GenBank/DDBJ databases">
        <title>Genome sequencing of Pedobacter jejuensis TNB23.</title>
        <authorList>
            <person name="Cho Y.-J."/>
            <person name="Cho A."/>
            <person name="Kim O.-S."/>
        </authorList>
    </citation>
    <scope>NUCLEOTIDE SEQUENCE [LARGE SCALE GENOMIC DNA]</scope>
    <source>
        <strain evidence="2 3">TNB23</strain>
    </source>
</reference>
<dbReference type="Gene3D" id="3.40.1560.10">
    <property type="entry name" value="type ii restriction endonuclease, domain 2"/>
    <property type="match status" value="1"/>
</dbReference>
<evidence type="ECO:0000259" key="1">
    <source>
        <dbReference type="Pfam" id="PF14511"/>
    </source>
</evidence>
<keyword evidence="2" id="KW-0540">Nuclease</keyword>
<dbReference type="AlphaFoldDB" id="A0A3N0BUJ5"/>
<keyword evidence="2" id="KW-0378">Hydrolase</keyword>
<dbReference type="GO" id="GO:0004519">
    <property type="term" value="F:endonuclease activity"/>
    <property type="evidence" value="ECO:0007669"/>
    <property type="project" value="UniProtKB-KW"/>
</dbReference>